<dbReference type="Pfam" id="PF08600">
    <property type="entry name" value="NuBaID_C"/>
    <property type="match status" value="1"/>
</dbReference>
<comment type="subcellular location">
    <subcellularLocation>
        <location evidence="1">Nucleus</location>
    </subcellularLocation>
</comment>
<dbReference type="RefSeq" id="XP_018186649.1">
    <property type="nucleotide sequence ID" value="XM_018336199.1"/>
</dbReference>
<keyword evidence="4" id="KW-0862">Zinc</keyword>
<dbReference type="Proteomes" id="UP000076632">
    <property type="component" value="Unassembled WGS sequence"/>
</dbReference>
<dbReference type="GeneID" id="28901336"/>
<feature type="domain" description="C3HC-type" evidence="7">
    <location>
        <begin position="98"/>
        <end position="244"/>
    </location>
</feature>
<dbReference type="PANTHER" id="PTHR15835">
    <property type="entry name" value="NUCLEAR-INTERACTING PARTNER OF ALK"/>
    <property type="match status" value="1"/>
</dbReference>
<evidence type="ECO:0000256" key="6">
    <source>
        <dbReference type="SAM" id="MobiDB-lite"/>
    </source>
</evidence>
<feature type="region of interest" description="Disordered" evidence="6">
    <location>
        <begin position="17"/>
        <end position="41"/>
    </location>
</feature>
<keyword evidence="3" id="KW-0863">Zinc-finger</keyword>
<accession>A0A165FKV6</accession>
<keyword evidence="10" id="KW-1185">Reference proteome</keyword>
<dbReference type="InterPro" id="IPR012935">
    <property type="entry name" value="NuBaID_N"/>
</dbReference>
<feature type="compositionally biased region" description="Basic and acidic residues" evidence="6">
    <location>
        <begin position="460"/>
        <end position="469"/>
    </location>
</feature>
<dbReference type="InterPro" id="IPR013909">
    <property type="entry name" value="NuBaID_C"/>
</dbReference>
<evidence type="ECO:0000313" key="10">
    <source>
        <dbReference type="Proteomes" id="UP000076632"/>
    </source>
</evidence>
<sequence length="487" mass="55188">MSYSLVTSKRKFHKILDSLTNSPTAKHQTRPDQDGSRSTVAEEIGTPLKRRRIDVVSTRYSLARLRSNTERTAFAKPGLPADKDRIERTTSTLPNYAPWDRGQFLERLETYRHVDKWSPKPPKVNEVEWARRGWRCVGKERVGCVGGCERQLLLKLESSREEAEPQISESNDEVEESWDTGVEERIIDRYARMIVDEHDASCLWKKRGCDDKIYRLPLAQSTAALAAVRTRYESLLNVSEELPKNLRLPAELDADILLRHYPADLCMKSAAEVANSEKAKPANSQVNKSALVLSMFGWRAEDGQPKGLATCEACFRRLGLWLFKEAPVTESDEVDETSQLNVIQEHRYFCPWVNAESQCGSGPVKGSTNRPQPGWQILLQVIKNAQHFRAESQELAPTEPETEIIAAEDDASETQSIVSTIASEVNDDRSARDAKDKERWTKLRQLKRMFDIRKQKKPRKGIDNARDPKSIATISGPSSRASSITRL</sequence>
<evidence type="ECO:0000256" key="2">
    <source>
        <dbReference type="ARBA" id="ARBA00022723"/>
    </source>
</evidence>
<proteinExistence type="predicted"/>
<evidence type="ECO:0000256" key="1">
    <source>
        <dbReference type="ARBA" id="ARBA00004123"/>
    </source>
</evidence>
<dbReference type="AlphaFoldDB" id="A0A165FKV6"/>
<reference evidence="9 10" key="1">
    <citation type="journal article" date="2016" name="Fungal Biol.">
        <title>The genome of Xylona heveae provides a window into fungal endophytism.</title>
        <authorList>
            <person name="Gazis R."/>
            <person name="Kuo A."/>
            <person name="Riley R."/>
            <person name="LaButti K."/>
            <person name="Lipzen A."/>
            <person name="Lin J."/>
            <person name="Amirebrahimi M."/>
            <person name="Hesse C.N."/>
            <person name="Spatafora J.W."/>
            <person name="Henrissat B."/>
            <person name="Hainaut M."/>
            <person name="Grigoriev I.V."/>
            <person name="Hibbett D.S."/>
        </authorList>
    </citation>
    <scope>NUCLEOTIDE SEQUENCE [LARGE SCALE GENOMIC DNA]</scope>
    <source>
        <strain evidence="9 10">TC161</strain>
    </source>
</reference>
<keyword evidence="5" id="KW-0539">Nucleus</keyword>
<dbReference type="Pfam" id="PF07967">
    <property type="entry name" value="zf-C3HC"/>
    <property type="match status" value="1"/>
</dbReference>
<evidence type="ECO:0000256" key="4">
    <source>
        <dbReference type="ARBA" id="ARBA00022833"/>
    </source>
</evidence>
<dbReference type="OrthoDB" id="2592092at2759"/>
<evidence type="ECO:0000259" key="8">
    <source>
        <dbReference type="Pfam" id="PF08600"/>
    </source>
</evidence>
<evidence type="ECO:0000256" key="3">
    <source>
        <dbReference type="ARBA" id="ARBA00022771"/>
    </source>
</evidence>
<gene>
    <name evidence="9" type="ORF">L228DRAFT_284166</name>
</gene>
<feature type="compositionally biased region" description="Polar residues" evidence="6">
    <location>
        <begin position="472"/>
        <end position="487"/>
    </location>
</feature>
<evidence type="ECO:0000256" key="5">
    <source>
        <dbReference type="ARBA" id="ARBA00023242"/>
    </source>
</evidence>
<organism evidence="9 10">
    <name type="scientific">Xylona heveae (strain CBS 132557 / TC161)</name>
    <dbReference type="NCBI Taxonomy" id="1328760"/>
    <lineage>
        <taxon>Eukaryota</taxon>
        <taxon>Fungi</taxon>
        <taxon>Dikarya</taxon>
        <taxon>Ascomycota</taxon>
        <taxon>Pezizomycotina</taxon>
        <taxon>Xylonomycetes</taxon>
        <taxon>Xylonales</taxon>
        <taxon>Xylonaceae</taxon>
        <taxon>Xylona</taxon>
    </lineage>
</organism>
<keyword evidence="2" id="KW-0479">Metal-binding</keyword>
<protein>
    <submittedName>
        <fullName evidence="9">Zf-C3HC-domain-containing protein</fullName>
    </submittedName>
</protein>
<dbReference type="GO" id="GO:0008270">
    <property type="term" value="F:zinc ion binding"/>
    <property type="evidence" value="ECO:0007669"/>
    <property type="project" value="UniProtKB-KW"/>
</dbReference>
<dbReference type="InParanoid" id="A0A165FKV6"/>
<dbReference type="EMBL" id="KV407461">
    <property type="protein sequence ID" value="KZF21094.1"/>
    <property type="molecule type" value="Genomic_DNA"/>
</dbReference>
<evidence type="ECO:0000313" key="9">
    <source>
        <dbReference type="EMBL" id="KZF21094.1"/>
    </source>
</evidence>
<feature type="region of interest" description="Disordered" evidence="6">
    <location>
        <begin position="449"/>
        <end position="487"/>
    </location>
</feature>
<dbReference type="GO" id="GO:0005634">
    <property type="term" value="C:nucleus"/>
    <property type="evidence" value="ECO:0007669"/>
    <property type="project" value="UniProtKB-SubCell"/>
</dbReference>
<evidence type="ECO:0000259" key="7">
    <source>
        <dbReference type="Pfam" id="PF07967"/>
    </source>
</evidence>
<dbReference type="PANTHER" id="PTHR15835:SF6">
    <property type="entry name" value="ZINC FINGER C3HC-TYPE PROTEIN 1"/>
    <property type="match status" value="1"/>
</dbReference>
<dbReference type="STRING" id="1328760.A0A165FKV6"/>
<feature type="domain" description="NuBaID C-terminal" evidence="8">
    <location>
        <begin position="290"/>
        <end position="388"/>
    </location>
</feature>
<name>A0A165FKV6_XYLHT</name>
<dbReference type="OMA" id="HLDYCPW"/>